<keyword evidence="2" id="KW-1185">Reference proteome</keyword>
<accession>A0A1R3VP70</accession>
<name>A0A1R3VP70_9GAMM</name>
<proteinExistence type="predicted"/>
<reference evidence="1 2" key="1">
    <citation type="submission" date="2017-01" db="EMBL/GenBank/DDBJ databases">
        <authorList>
            <person name="Mah S.A."/>
            <person name="Swanson W.J."/>
            <person name="Moy G.W."/>
            <person name="Vacquier V.D."/>
        </authorList>
    </citation>
    <scope>NUCLEOTIDE SEQUENCE [LARGE SCALE GENOMIC DNA]</scope>
    <source>
        <strain evidence="1 2">M9</strain>
    </source>
</reference>
<evidence type="ECO:0000313" key="1">
    <source>
        <dbReference type="EMBL" id="SIT65745.1"/>
    </source>
</evidence>
<protein>
    <submittedName>
        <fullName evidence="1">SapC protein</fullName>
    </submittedName>
</protein>
<dbReference type="AlphaFoldDB" id="A0A1R3VP70"/>
<gene>
    <name evidence="1" type="ORF">SAMN05216526_0196</name>
</gene>
<dbReference type="EMBL" id="FTPK01000001">
    <property type="protein sequence ID" value="SIT65745.1"/>
    <property type="molecule type" value="Genomic_DNA"/>
</dbReference>
<dbReference type="Proteomes" id="UP000223759">
    <property type="component" value="Unassembled WGS sequence"/>
</dbReference>
<evidence type="ECO:0000313" key="2">
    <source>
        <dbReference type="Proteomes" id="UP000223759"/>
    </source>
</evidence>
<organism evidence="1 2">
    <name type="scientific">Ectothiorhodosinus mongolicus</name>
    <dbReference type="NCBI Taxonomy" id="233100"/>
    <lineage>
        <taxon>Bacteria</taxon>
        <taxon>Pseudomonadati</taxon>
        <taxon>Pseudomonadota</taxon>
        <taxon>Gammaproteobacteria</taxon>
        <taxon>Chromatiales</taxon>
        <taxon>Ectothiorhodospiraceae</taxon>
        <taxon>Ectothiorhodosinus</taxon>
    </lineage>
</organism>
<dbReference type="Pfam" id="PF07277">
    <property type="entry name" value="SapC"/>
    <property type="match status" value="1"/>
</dbReference>
<dbReference type="InterPro" id="IPR010836">
    <property type="entry name" value="SapC"/>
</dbReference>
<sequence length="239" mass="27149">MSMLLFYERPVALNRETHKGHKVKGPSDYKFAAKTNSVVLAGMEFFEALKNYPIVFTSSEDAVVPVAVLGIRDQENLFVDSEGKWADAYLPAFVRRYPFVLANRPEDADQLMICVEESALNKKQGEALFTKEGEESDYLKRATEFMQQYHIHFQKTREFGQRLKDLGLLQPMSARITLAGSSDEMVLGQFEVVDEQALRKLSPEDIHSLFDSGFLGWIYAHLISLSNFQQLTQRVQAAA</sequence>
<dbReference type="RefSeq" id="WP_076754165.1">
    <property type="nucleotide sequence ID" value="NZ_CP023018.1"/>
</dbReference>
<dbReference type="STRING" id="233100.SAMN05216526_0196"/>
<dbReference type="OrthoDB" id="9806524at2"/>